<dbReference type="InterPro" id="IPR029003">
    <property type="entry name" value="CENP-S/Mhf1"/>
</dbReference>
<feature type="compositionally biased region" description="Acidic residues" evidence="5">
    <location>
        <begin position="118"/>
        <end position="129"/>
    </location>
</feature>
<dbReference type="Pfam" id="PF15630">
    <property type="entry name" value="CENP-S"/>
    <property type="match status" value="1"/>
</dbReference>
<evidence type="ECO:0000256" key="2">
    <source>
        <dbReference type="ARBA" id="ARBA00022763"/>
    </source>
</evidence>
<name>A0A8H7E4X2_9EURO</name>
<dbReference type="EMBL" id="JAACFV010000079">
    <property type="protein sequence ID" value="KAF7506831.1"/>
    <property type="molecule type" value="Genomic_DNA"/>
</dbReference>
<dbReference type="Proteomes" id="UP000606974">
    <property type="component" value="Unassembled WGS sequence"/>
</dbReference>
<dbReference type="GO" id="GO:0031297">
    <property type="term" value="P:replication fork processing"/>
    <property type="evidence" value="ECO:0007669"/>
    <property type="project" value="TreeGrafter"/>
</dbReference>
<dbReference type="OrthoDB" id="1872155at2759"/>
<evidence type="ECO:0000256" key="5">
    <source>
        <dbReference type="SAM" id="MobiDB-lite"/>
    </source>
</evidence>
<evidence type="ECO:0008006" key="8">
    <source>
        <dbReference type="Google" id="ProtNLM"/>
    </source>
</evidence>
<dbReference type="AlphaFoldDB" id="A0A8H7E4X2"/>
<sequence>MAEPSRGRRDLDADARKLEERLKSTLWLHIGRAVDTECLHLDTSATPQFIGSLTELVWTQVENTAADLESFAKHAKRNVVRVDDVLLLARRNEGLEAILRDFVARLEAKKRGRRRGEEEEDGEDGEEEVVGVGDGKGKGRKKG</sequence>
<dbReference type="GO" id="GO:0006281">
    <property type="term" value="P:DNA repair"/>
    <property type="evidence" value="ECO:0007669"/>
    <property type="project" value="UniProtKB-KW"/>
</dbReference>
<dbReference type="GO" id="GO:0046982">
    <property type="term" value="F:protein heterodimerization activity"/>
    <property type="evidence" value="ECO:0007669"/>
    <property type="project" value="InterPro"/>
</dbReference>
<evidence type="ECO:0000256" key="3">
    <source>
        <dbReference type="ARBA" id="ARBA00023125"/>
    </source>
</evidence>
<reference evidence="6" key="1">
    <citation type="submission" date="2020-02" db="EMBL/GenBank/DDBJ databases">
        <authorList>
            <person name="Palmer J.M."/>
        </authorList>
    </citation>
    <scope>NUCLEOTIDE SEQUENCE</scope>
    <source>
        <strain evidence="6">EPUS1.4</strain>
        <tissue evidence="6">Thallus</tissue>
    </source>
</reference>
<proteinExistence type="inferred from homology"/>
<keyword evidence="3" id="KW-0238">DNA-binding</keyword>
<keyword evidence="7" id="KW-1185">Reference proteome</keyword>
<dbReference type="PANTHER" id="PTHR22980:SF0">
    <property type="entry name" value="CENTROMERE PROTEIN S"/>
    <property type="match status" value="1"/>
</dbReference>
<organism evidence="6 7">
    <name type="scientific">Endocarpon pusillum</name>
    <dbReference type="NCBI Taxonomy" id="364733"/>
    <lineage>
        <taxon>Eukaryota</taxon>
        <taxon>Fungi</taxon>
        <taxon>Dikarya</taxon>
        <taxon>Ascomycota</taxon>
        <taxon>Pezizomycotina</taxon>
        <taxon>Eurotiomycetes</taxon>
        <taxon>Chaetothyriomycetidae</taxon>
        <taxon>Verrucariales</taxon>
        <taxon>Verrucariaceae</taxon>
        <taxon>Endocarpon</taxon>
    </lineage>
</organism>
<dbReference type="InterPro" id="IPR009072">
    <property type="entry name" value="Histone-fold"/>
</dbReference>
<protein>
    <recommendedName>
        <fullName evidence="8">Apoptosis-inducing TAF9-like domain 1 family protein</fullName>
    </recommendedName>
</protein>
<dbReference type="SUPFAM" id="SSF47113">
    <property type="entry name" value="Histone-fold"/>
    <property type="match status" value="1"/>
</dbReference>
<comment type="similarity">
    <text evidence="1">Belongs to the TAF9 family. CENP-S/MHF1 subfamily.</text>
</comment>
<dbReference type="CDD" id="cd22919">
    <property type="entry name" value="HFD_CENP-S"/>
    <property type="match status" value="1"/>
</dbReference>
<dbReference type="GO" id="GO:0000712">
    <property type="term" value="P:resolution of meiotic recombination intermediates"/>
    <property type="evidence" value="ECO:0007669"/>
    <property type="project" value="TreeGrafter"/>
</dbReference>
<accession>A0A8H7E4X2</accession>
<dbReference type="GO" id="GO:0003677">
    <property type="term" value="F:DNA binding"/>
    <property type="evidence" value="ECO:0007669"/>
    <property type="project" value="UniProtKB-KW"/>
</dbReference>
<evidence type="ECO:0000256" key="4">
    <source>
        <dbReference type="ARBA" id="ARBA00023204"/>
    </source>
</evidence>
<dbReference type="GO" id="GO:0071821">
    <property type="term" value="C:FANCM-MHF complex"/>
    <property type="evidence" value="ECO:0007669"/>
    <property type="project" value="InterPro"/>
</dbReference>
<dbReference type="GO" id="GO:0003682">
    <property type="term" value="F:chromatin binding"/>
    <property type="evidence" value="ECO:0007669"/>
    <property type="project" value="TreeGrafter"/>
</dbReference>
<evidence type="ECO:0000313" key="7">
    <source>
        <dbReference type="Proteomes" id="UP000606974"/>
    </source>
</evidence>
<comment type="caution">
    <text evidence="6">The sequence shown here is derived from an EMBL/GenBank/DDBJ whole genome shotgun (WGS) entry which is preliminary data.</text>
</comment>
<evidence type="ECO:0000256" key="1">
    <source>
        <dbReference type="ARBA" id="ARBA00006612"/>
    </source>
</evidence>
<dbReference type="PANTHER" id="PTHR22980">
    <property type="entry name" value="CORTISTATIN"/>
    <property type="match status" value="1"/>
</dbReference>
<keyword evidence="4" id="KW-0234">DNA repair</keyword>
<keyword evidence="2" id="KW-0227">DNA damage</keyword>
<dbReference type="Gene3D" id="1.10.20.10">
    <property type="entry name" value="Histone, subunit A"/>
    <property type="match status" value="1"/>
</dbReference>
<feature type="region of interest" description="Disordered" evidence="5">
    <location>
        <begin position="110"/>
        <end position="143"/>
    </location>
</feature>
<evidence type="ECO:0000313" key="6">
    <source>
        <dbReference type="EMBL" id="KAF7506831.1"/>
    </source>
</evidence>
<gene>
    <name evidence="6" type="ORF">GJ744_011177</name>
</gene>